<name>A0A926HSS5_9FIRM</name>
<protein>
    <submittedName>
        <fullName evidence="4">Transporter substrate-binding domain-containing protein</fullName>
    </submittedName>
</protein>
<gene>
    <name evidence="4" type="ORF">H8693_07465</name>
</gene>
<dbReference type="RefSeq" id="WP_249280468.1">
    <property type="nucleotide sequence ID" value="NZ_JACRSS010000003.1"/>
</dbReference>
<dbReference type="EMBL" id="JACRSS010000003">
    <property type="protein sequence ID" value="MBC8538772.1"/>
    <property type="molecule type" value="Genomic_DNA"/>
</dbReference>
<evidence type="ECO:0000256" key="1">
    <source>
        <dbReference type="ARBA" id="ARBA00022729"/>
    </source>
</evidence>
<keyword evidence="2" id="KW-0812">Transmembrane</keyword>
<dbReference type="Proteomes" id="UP000617951">
    <property type="component" value="Unassembled WGS sequence"/>
</dbReference>
<dbReference type="PANTHER" id="PTHR35936">
    <property type="entry name" value="MEMBRANE-BOUND LYTIC MUREIN TRANSGLYCOSYLASE F"/>
    <property type="match status" value="1"/>
</dbReference>
<dbReference type="Pfam" id="PF00497">
    <property type="entry name" value="SBP_bac_3"/>
    <property type="match status" value="1"/>
</dbReference>
<sequence>MRPFSRRRRYSQRPARPWLQVLFNRFTMKYWIIGGALLIALIAGLIIYQNSRRVTPQDTAFYQKQQIVVGMAAGNAKFSYIDENGELAGFERDVADAVLSALYPDVPRVYVAIDAQQASYLLREGEIDIAFGMFTRDVIKTQGLAVSNGYFRDGVYAFVAPGGDITSLSGIQGKKVSIMTSEISKSSVTDALAEEKFEVDVYSCSAYPDGIQEVLSGNSAALIVSRYKMLPYEGQLSMAEPAITSTNYCAIAWSGNRDVITVFNEQLQKMRNDGSLDALMAKWGITEYEPKT</sequence>
<reference evidence="4" key="1">
    <citation type="submission" date="2020-08" db="EMBL/GenBank/DDBJ databases">
        <title>Genome public.</title>
        <authorList>
            <person name="Liu C."/>
            <person name="Sun Q."/>
        </authorList>
    </citation>
    <scope>NUCLEOTIDE SEQUENCE</scope>
    <source>
        <strain evidence="4">NSJ-63</strain>
    </source>
</reference>
<keyword evidence="5" id="KW-1185">Reference proteome</keyword>
<dbReference type="InterPro" id="IPR001638">
    <property type="entry name" value="Solute-binding_3/MltF_N"/>
</dbReference>
<evidence type="ECO:0000259" key="3">
    <source>
        <dbReference type="SMART" id="SM00062"/>
    </source>
</evidence>
<keyword evidence="2" id="KW-1133">Transmembrane helix</keyword>
<evidence type="ECO:0000256" key="2">
    <source>
        <dbReference type="SAM" id="Phobius"/>
    </source>
</evidence>
<dbReference type="Gene3D" id="3.40.190.10">
    <property type="entry name" value="Periplasmic binding protein-like II"/>
    <property type="match status" value="2"/>
</dbReference>
<organism evidence="4 5">
    <name type="scientific">Guopingia tenuis</name>
    <dbReference type="NCBI Taxonomy" id="2763656"/>
    <lineage>
        <taxon>Bacteria</taxon>
        <taxon>Bacillati</taxon>
        <taxon>Bacillota</taxon>
        <taxon>Clostridia</taxon>
        <taxon>Christensenellales</taxon>
        <taxon>Christensenellaceae</taxon>
        <taxon>Guopingia</taxon>
    </lineage>
</organism>
<dbReference type="SUPFAM" id="SSF53850">
    <property type="entry name" value="Periplasmic binding protein-like II"/>
    <property type="match status" value="1"/>
</dbReference>
<feature type="transmembrane region" description="Helical" evidence="2">
    <location>
        <begin position="30"/>
        <end position="48"/>
    </location>
</feature>
<keyword evidence="1" id="KW-0732">Signal</keyword>
<evidence type="ECO:0000313" key="4">
    <source>
        <dbReference type="EMBL" id="MBC8538772.1"/>
    </source>
</evidence>
<dbReference type="AlphaFoldDB" id="A0A926HSS5"/>
<dbReference type="SMART" id="SM00062">
    <property type="entry name" value="PBPb"/>
    <property type="match status" value="1"/>
</dbReference>
<proteinExistence type="predicted"/>
<evidence type="ECO:0000313" key="5">
    <source>
        <dbReference type="Proteomes" id="UP000617951"/>
    </source>
</evidence>
<dbReference type="PANTHER" id="PTHR35936:SF17">
    <property type="entry name" value="ARGININE-BINDING EXTRACELLULAR PROTEIN ARTP"/>
    <property type="match status" value="1"/>
</dbReference>
<accession>A0A926HSS5</accession>
<keyword evidence="2" id="KW-0472">Membrane</keyword>
<comment type="caution">
    <text evidence="4">The sequence shown here is derived from an EMBL/GenBank/DDBJ whole genome shotgun (WGS) entry which is preliminary data.</text>
</comment>
<feature type="domain" description="Solute-binding protein family 3/N-terminal" evidence="3">
    <location>
        <begin position="66"/>
        <end position="287"/>
    </location>
</feature>